<dbReference type="Pfam" id="PF13966">
    <property type="entry name" value="zf-RVT"/>
    <property type="match status" value="1"/>
</dbReference>
<dbReference type="PANTHER" id="PTHR33116">
    <property type="entry name" value="REVERSE TRANSCRIPTASE ZINC-BINDING DOMAIN-CONTAINING PROTEIN-RELATED-RELATED"/>
    <property type="match status" value="1"/>
</dbReference>
<dbReference type="AlphaFoldDB" id="A0A061GZB8"/>
<protein>
    <submittedName>
        <fullName evidence="2">Ribonuclease H protein, putative</fullName>
    </submittedName>
</protein>
<organism evidence="2 3">
    <name type="scientific">Theobroma cacao</name>
    <name type="common">Cacao</name>
    <name type="synonym">Cocoa</name>
    <dbReference type="NCBI Taxonomy" id="3641"/>
    <lineage>
        <taxon>Eukaryota</taxon>
        <taxon>Viridiplantae</taxon>
        <taxon>Streptophyta</taxon>
        <taxon>Embryophyta</taxon>
        <taxon>Tracheophyta</taxon>
        <taxon>Spermatophyta</taxon>
        <taxon>Magnoliopsida</taxon>
        <taxon>eudicotyledons</taxon>
        <taxon>Gunneridae</taxon>
        <taxon>Pentapetalae</taxon>
        <taxon>rosids</taxon>
        <taxon>malvids</taxon>
        <taxon>Malvales</taxon>
        <taxon>Malvaceae</taxon>
        <taxon>Byttnerioideae</taxon>
        <taxon>Theobroma</taxon>
    </lineage>
</organism>
<dbReference type="InParanoid" id="A0A061GZB8"/>
<evidence type="ECO:0000313" key="3">
    <source>
        <dbReference type="Proteomes" id="UP000026915"/>
    </source>
</evidence>
<dbReference type="Gramene" id="EOY32759">
    <property type="protein sequence ID" value="EOY32759"/>
    <property type="gene ID" value="TCM_040790"/>
</dbReference>
<dbReference type="EMBL" id="CM001887">
    <property type="protein sequence ID" value="EOY32759.1"/>
    <property type="molecule type" value="Genomic_DNA"/>
</dbReference>
<dbReference type="OMA" id="VANIWRC"/>
<dbReference type="HOGENOM" id="CLU_000680_15_8_1"/>
<dbReference type="eggNOG" id="KOG1075">
    <property type="taxonomic scope" value="Eukaryota"/>
</dbReference>
<feature type="domain" description="Reverse transcriptase zinc-binding" evidence="1">
    <location>
        <begin position="194"/>
        <end position="268"/>
    </location>
</feature>
<gene>
    <name evidence="2" type="ORF">TCM_040790</name>
</gene>
<name>A0A061GZB8_THECC</name>
<evidence type="ECO:0000313" key="2">
    <source>
        <dbReference type="EMBL" id="EOY32759.1"/>
    </source>
</evidence>
<sequence length="337" mass="39208">MNRNFIWGHFGGNKKNHGVSWEKLCSPKEEGGLQLRNLRFLNLALLGKLGWRLLMDTNHLWVDMLQKKYLRDDNLMTVTAKSSDSHVWRSILKARYILEKGLGKVVTNGIATRFWVDSWLDCGPLIDYANRDISNIEANLPVVSFCDESGQWDLEYLNQVLPLHIVLRIVAVLIDPKSDKDDATVWIFTSNGEFTVNSAYKSQQVSTGANSSFWKTIWKLPCSRKVCLFIWRVLHNSLPTGNWLSRRNMSGLGLCPRYELHEETILHAMDLNQWVTSNILNTAEFEGIPWNIIFIYGIWLLWYWRNLQVFNASFVWLNNDWSCGRDNLYDLRTQSIF</sequence>
<proteinExistence type="predicted"/>
<dbReference type="Proteomes" id="UP000026915">
    <property type="component" value="Chromosome 9"/>
</dbReference>
<dbReference type="InterPro" id="IPR026960">
    <property type="entry name" value="RVT-Znf"/>
</dbReference>
<keyword evidence="3" id="KW-1185">Reference proteome</keyword>
<evidence type="ECO:0000259" key="1">
    <source>
        <dbReference type="Pfam" id="PF13966"/>
    </source>
</evidence>
<reference evidence="2 3" key="1">
    <citation type="journal article" date="2013" name="Genome Biol.">
        <title>The genome sequence of the most widely cultivated cacao type and its use to identify candidate genes regulating pod color.</title>
        <authorList>
            <person name="Motamayor J.C."/>
            <person name="Mockaitis K."/>
            <person name="Schmutz J."/>
            <person name="Haiminen N."/>
            <person name="Iii D.L."/>
            <person name="Cornejo O."/>
            <person name="Findley S.D."/>
            <person name="Zheng P."/>
            <person name="Utro F."/>
            <person name="Royaert S."/>
            <person name="Saski C."/>
            <person name="Jenkins J."/>
            <person name="Podicheti R."/>
            <person name="Zhao M."/>
            <person name="Scheffler B.E."/>
            <person name="Stack J.C."/>
            <person name="Feltus F.A."/>
            <person name="Mustiga G.M."/>
            <person name="Amores F."/>
            <person name="Phillips W."/>
            <person name="Marelli J.P."/>
            <person name="May G.D."/>
            <person name="Shapiro H."/>
            <person name="Ma J."/>
            <person name="Bustamante C.D."/>
            <person name="Schnell R.J."/>
            <person name="Main D."/>
            <person name="Gilbert D."/>
            <person name="Parida L."/>
            <person name="Kuhn D.N."/>
        </authorList>
    </citation>
    <scope>NUCLEOTIDE SEQUENCE [LARGE SCALE GENOMIC DNA]</scope>
    <source>
        <strain evidence="3">cv. Matina 1-6</strain>
    </source>
</reference>
<dbReference type="PANTHER" id="PTHR33116:SF70">
    <property type="entry name" value="NON-LTR RETROELEMENT REVERSE TRANSCRIPTASE-LIKE PROTEIN"/>
    <property type="match status" value="1"/>
</dbReference>
<accession>A0A061GZB8</accession>